<dbReference type="InterPro" id="IPR000653">
    <property type="entry name" value="DegT/StrS_aminotransferase"/>
</dbReference>
<dbReference type="PIRSF" id="PIRSF000390">
    <property type="entry name" value="PLP_StrS"/>
    <property type="match status" value="1"/>
</dbReference>
<evidence type="ECO:0000313" key="3">
    <source>
        <dbReference type="EMBL" id="OQP48289.1"/>
    </source>
</evidence>
<accession>A0ABX3NVM9</accession>
<dbReference type="RefSeq" id="WP_014221483.1">
    <property type="nucleotide sequence ID" value="NZ_LWBO01000012.1"/>
</dbReference>
<evidence type="ECO:0000256" key="2">
    <source>
        <dbReference type="RuleBase" id="RU004508"/>
    </source>
</evidence>
<dbReference type="GO" id="GO:0008483">
    <property type="term" value="F:transaminase activity"/>
    <property type="evidence" value="ECO:0007669"/>
    <property type="project" value="UniProtKB-KW"/>
</dbReference>
<evidence type="ECO:0000256" key="1">
    <source>
        <dbReference type="ARBA" id="ARBA00037999"/>
    </source>
</evidence>
<dbReference type="Gene3D" id="3.40.640.10">
    <property type="entry name" value="Type I PLP-dependent aspartate aminotransferase-like (Major domain)"/>
    <property type="match status" value="1"/>
</dbReference>
<dbReference type="SUPFAM" id="SSF53383">
    <property type="entry name" value="PLP-dependent transferases"/>
    <property type="match status" value="1"/>
</dbReference>
<comment type="similarity">
    <text evidence="1 2">Belongs to the DegT/DnrJ/EryC1 family.</text>
</comment>
<keyword evidence="3" id="KW-0032">Aminotransferase</keyword>
<dbReference type="EMBL" id="LWBO01000012">
    <property type="protein sequence ID" value="OQP48289.1"/>
    <property type="molecule type" value="Genomic_DNA"/>
</dbReference>
<comment type="caution">
    <text evidence="3">The sequence shown here is derived from an EMBL/GenBank/DDBJ whole genome shotgun (WGS) entry which is preliminary data.</text>
</comment>
<dbReference type="Pfam" id="PF01041">
    <property type="entry name" value="DegT_DnrJ_EryC1"/>
    <property type="match status" value="1"/>
</dbReference>
<dbReference type="PANTHER" id="PTHR30244">
    <property type="entry name" value="TRANSAMINASE"/>
    <property type="match status" value="1"/>
</dbReference>
<dbReference type="InterPro" id="IPR015424">
    <property type="entry name" value="PyrdxlP-dep_Trfase"/>
</dbReference>
<dbReference type="Gene3D" id="3.90.1150.10">
    <property type="entry name" value="Aspartate Aminotransferase, domain 1"/>
    <property type="match status" value="1"/>
</dbReference>
<proteinExistence type="inferred from homology"/>
<dbReference type="CDD" id="cd00616">
    <property type="entry name" value="AHBA_syn"/>
    <property type="match status" value="1"/>
</dbReference>
<sequence length="403" mass="44688">MKEKIWLSSPHMGEKEMKYVQEAFATNWIAPLGPHVNGLEEDLEAYLGNNVHVAALSSGTAALHLALIILGVKAGDEVICQSLTFSASANPIVYQGASPVFIDSEEATWNMSPEYLEIAIRDRIQNGKKPKAIIVVHLYGMPAQMDEIMRIARRYEIPVIEDAAEALGSTYKGRAVGTFGDLGILSFNGNKIITTSGGGALISANEEYIDQARFLATQARDHAPHYQHSQIGYNYRMSNVCAGIGRGQMEVLPQRVNQRRFNFDFYKQALGDINGVQFITDPGPDFYSNHWLTTILVDGDDYSVIDIQDALNEDNIDCRPLWKPMHLQPVFKNCLYFGNGVSETLFDKGLCLPSGSNLTQSELNRVVTRIREVVNMKKSFKNIANNPISCVTFALVTALAMFL</sequence>
<evidence type="ECO:0000313" key="4">
    <source>
        <dbReference type="Proteomes" id="UP000192277"/>
    </source>
</evidence>
<organism evidence="3 4">
    <name type="scientific">Niastella koreensis</name>
    <dbReference type="NCBI Taxonomy" id="354356"/>
    <lineage>
        <taxon>Bacteria</taxon>
        <taxon>Pseudomonadati</taxon>
        <taxon>Bacteroidota</taxon>
        <taxon>Chitinophagia</taxon>
        <taxon>Chitinophagales</taxon>
        <taxon>Chitinophagaceae</taxon>
        <taxon>Niastella</taxon>
    </lineage>
</organism>
<protein>
    <submittedName>
        <fullName evidence="3">Pyridoxal phosphate-dependent aminotransferase</fullName>
    </submittedName>
</protein>
<keyword evidence="2" id="KW-0663">Pyridoxal phosphate</keyword>
<reference evidence="3 4" key="1">
    <citation type="submission" date="2016-04" db="EMBL/GenBank/DDBJ databases">
        <authorList>
            <person name="Chen L."/>
            <person name="Zhuang W."/>
            <person name="Wang G."/>
        </authorList>
    </citation>
    <scope>NUCLEOTIDE SEQUENCE [LARGE SCALE GENOMIC DNA]</scope>
    <source>
        <strain evidence="4">GR20</strain>
    </source>
</reference>
<name>A0ABX3NVM9_9BACT</name>
<dbReference type="InterPro" id="IPR015422">
    <property type="entry name" value="PyrdxlP-dep_Trfase_small"/>
</dbReference>
<keyword evidence="3" id="KW-0808">Transferase</keyword>
<gene>
    <name evidence="3" type="ORF">A4D02_06115</name>
</gene>
<dbReference type="Proteomes" id="UP000192277">
    <property type="component" value="Unassembled WGS sequence"/>
</dbReference>
<keyword evidence="4" id="KW-1185">Reference proteome</keyword>
<dbReference type="PANTHER" id="PTHR30244:SF34">
    <property type="entry name" value="DTDP-4-AMINO-4,6-DIDEOXYGALACTOSE TRANSAMINASE"/>
    <property type="match status" value="1"/>
</dbReference>
<dbReference type="InterPro" id="IPR015421">
    <property type="entry name" value="PyrdxlP-dep_Trfase_major"/>
</dbReference>